<dbReference type="PANTHER" id="PTHR10704:SF44">
    <property type="entry name" value="LD35051P-RELATED"/>
    <property type="match status" value="1"/>
</dbReference>
<dbReference type="GO" id="GO:0006790">
    <property type="term" value="P:sulfur compound metabolic process"/>
    <property type="evidence" value="ECO:0007669"/>
    <property type="project" value="TreeGrafter"/>
</dbReference>
<dbReference type="InParanoid" id="A0A6P8IQP6"/>
<organism evidence="3 4">
    <name type="scientific">Actinia tenebrosa</name>
    <name type="common">Australian red waratah sea anemone</name>
    <dbReference type="NCBI Taxonomy" id="6105"/>
    <lineage>
        <taxon>Eukaryota</taxon>
        <taxon>Metazoa</taxon>
        <taxon>Cnidaria</taxon>
        <taxon>Anthozoa</taxon>
        <taxon>Hexacorallia</taxon>
        <taxon>Actiniaria</taxon>
        <taxon>Actiniidae</taxon>
        <taxon>Actinia</taxon>
    </lineage>
</organism>
<evidence type="ECO:0000256" key="1">
    <source>
        <dbReference type="SAM" id="Phobius"/>
    </source>
</evidence>
<keyword evidence="3" id="KW-1185">Reference proteome</keyword>
<dbReference type="OrthoDB" id="6138663at2759"/>
<feature type="transmembrane region" description="Helical" evidence="1">
    <location>
        <begin position="32"/>
        <end position="50"/>
    </location>
</feature>
<dbReference type="InterPro" id="IPR027417">
    <property type="entry name" value="P-loop_NTPase"/>
</dbReference>
<dbReference type="InterPro" id="IPR051135">
    <property type="entry name" value="Gal/GlcNAc/GalNAc_ST"/>
</dbReference>
<evidence type="ECO:0000313" key="4">
    <source>
        <dbReference type="RefSeq" id="XP_031569269.1"/>
    </source>
</evidence>
<keyword evidence="1" id="KW-1133">Transmembrane helix</keyword>
<dbReference type="SUPFAM" id="SSF52540">
    <property type="entry name" value="P-loop containing nucleoside triphosphate hydrolases"/>
    <property type="match status" value="1"/>
</dbReference>
<dbReference type="GeneID" id="116303806"/>
<proteinExistence type="predicted"/>
<evidence type="ECO:0000259" key="2">
    <source>
        <dbReference type="Pfam" id="PF00685"/>
    </source>
</evidence>
<feature type="domain" description="Sulfotransferase" evidence="2">
    <location>
        <begin position="83"/>
        <end position="394"/>
    </location>
</feature>
<dbReference type="GO" id="GO:0001517">
    <property type="term" value="F:N-acetylglucosamine 6-O-sulfotransferase activity"/>
    <property type="evidence" value="ECO:0007669"/>
    <property type="project" value="TreeGrafter"/>
</dbReference>
<gene>
    <name evidence="4" type="primary">LOC116303806</name>
</gene>
<dbReference type="RefSeq" id="XP_031569269.1">
    <property type="nucleotide sequence ID" value="XM_031713409.1"/>
</dbReference>
<evidence type="ECO:0000313" key="3">
    <source>
        <dbReference type="Proteomes" id="UP000515163"/>
    </source>
</evidence>
<keyword evidence="1" id="KW-0472">Membrane</keyword>
<keyword evidence="1" id="KW-0812">Transmembrane</keyword>
<protein>
    <submittedName>
        <fullName evidence="4">Carbohydrate sulfotransferase 1-like</fullName>
    </submittedName>
</protein>
<reference evidence="4" key="1">
    <citation type="submission" date="2025-08" db="UniProtKB">
        <authorList>
            <consortium name="RefSeq"/>
        </authorList>
    </citation>
    <scope>IDENTIFICATION</scope>
    <source>
        <tissue evidence="4">Tentacle</tissue>
    </source>
</reference>
<dbReference type="PANTHER" id="PTHR10704">
    <property type="entry name" value="CARBOHYDRATE SULFOTRANSFERASE"/>
    <property type="match status" value="1"/>
</dbReference>
<dbReference type="AlphaFoldDB" id="A0A6P8IQP6"/>
<accession>A0A6P8IQP6</accession>
<dbReference type="InterPro" id="IPR000863">
    <property type="entry name" value="Sulfotransferase_dom"/>
</dbReference>
<dbReference type="GO" id="GO:0006044">
    <property type="term" value="P:N-acetylglucosamine metabolic process"/>
    <property type="evidence" value="ECO:0007669"/>
    <property type="project" value="TreeGrafter"/>
</dbReference>
<name>A0A6P8IQP6_ACTTE</name>
<sequence length="412" mass="48829">MCFGVDQHNTYEQNDYPYRMARRVSNTRGGRILLILIIVAVDILTSNVFLHTSSKLFRLFSSFTKRSIEMGYISKDIDKQTRTNLIILSHSRSGSSFLGQIFNHHPDVFYMYEPFYIMKVTTLDQSNFYESSALRLLDDILNCNFKNQEEYMGFLNHLPHHRYSSRSLTVPFCAPNQTDTKFGKTVRYFCKPLDPWETSRVCSTHKHRVIKLLTHRIPNFKVNFFKPLMKSEVNVKILQLVRDPRAIVASMERVGWIQSYTQFNSKQTFIRTSFHDFEQRVKRFCFSLLDTIKFILEAERKLLGRYKLVRYEDLVQQITTKTDDVMKFAQFRSSDDVTRWLQRSTHAENTAVRKKNYDYSTERVNISHLADSWRRTLNRQQIVVVEKYCKPVMTMLRYPVVFTDHVQKGFKP</sequence>
<dbReference type="Gene3D" id="3.40.50.300">
    <property type="entry name" value="P-loop containing nucleotide triphosphate hydrolases"/>
    <property type="match status" value="1"/>
</dbReference>
<dbReference type="KEGG" id="aten:116303806"/>
<dbReference type="Proteomes" id="UP000515163">
    <property type="component" value="Unplaced"/>
</dbReference>
<dbReference type="Pfam" id="PF00685">
    <property type="entry name" value="Sulfotransfer_1"/>
    <property type="match status" value="1"/>
</dbReference>